<evidence type="ECO:0000313" key="7">
    <source>
        <dbReference type="EMBL" id="RDB54436.1"/>
    </source>
</evidence>
<feature type="domain" description="4Fe-4S ferredoxin-type" evidence="6">
    <location>
        <begin position="290"/>
        <end position="319"/>
    </location>
</feature>
<dbReference type="RefSeq" id="WP_114621164.1">
    <property type="nucleotide sequence ID" value="NZ_PPTP01000009.1"/>
</dbReference>
<gene>
    <name evidence="7" type="ORF">C1880_08835</name>
</gene>
<dbReference type="OrthoDB" id="9672at2"/>
<dbReference type="InterPro" id="IPR017900">
    <property type="entry name" value="4Fe4S_Fe_S_CS"/>
</dbReference>
<dbReference type="Pfam" id="PF13237">
    <property type="entry name" value="Fer4_10"/>
    <property type="match status" value="1"/>
</dbReference>
<dbReference type="STRING" id="1034345.GCA_000236865_00012"/>
<dbReference type="Gene3D" id="3.30.70.20">
    <property type="match status" value="2"/>
</dbReference>
<dbReference type="GO" id="GO:0046872">
    <property type="term" value="F:metal ion binding"/>
    <property type="evidence" value="ECO:0007669"/>
    <property type="project" value="UniProtKB-KW"/>
</dbReference>
<dbReference type="InterPro" id="IPR050157">
    <property type="entry name" value="PSI_iron-sulfur_center"/>
</dbReference>
<dbReference type="GO" id="GO:0051539">
    <property type="term" value="F:4 iron, 4 sulfur cluster binding"/>
    <property type="evidence" value="ECO:0007669"/>
    <property type="project" value="UniProtKB-KW"/>
</dbReference>
<dbReference type="Proteomes" id="UP000253792">
    <property type="component" value="Unassembled WGS sequence"/>
</dbReference>
<feature type="domain" description="4Fe-4S ferredoxin-type" evidence="6">
    <location>
        <begin position="321"/>
        <end position="350"/>
    </location>
</feature>
<dbReference type="InterPro" id="IPR017896">
    <property type="entry name" value="4Fe4S_Fe-S-bd"/>
</dbReference>
<reference evidence="7 8" key="1">
    <citation type="journal article" date="2018" name="Elife">
        <title>Discovery and characterization of a prevalent human gut bacterial enzyme sufficient for the inactivation of a family of plant toxins.</title>
        <authorList>
            <person name="Koppel N."/>
            <person name="Bisanz J.E."/>
            <person name="Pandelia M.E."/>
            <person name="Turnbaugh P.J."/>
            <person name="Balskus E.P."/>
        </authorList>
    </citation>
    <scope>NUCLEOTIDE SEQUENCE [LARGE SCALE GENOMIC DNA]</scope>
    <source>
        <strain evidence="8">anaerobia AP69FAA</strain>
    </source>
</reference>
<name>A0A369L8C2_9ACTN</name>
<dbReference type="PANTHER" id="PTHR24960:SF79">
    <property type="entry name" value="PHOTOSYSTEM I IRON-SULFUR CENTER"/>
    <property type="match status" value="1"/>
</dbReference>
<evidence type="ECO:0000256" key="5">
    <source>
        <dbReference type="ARBA" id="ARBA00023014"/>
    </source>
</evidence>
<comment type="caution">
    <text evidence="7">The sequence shown here is derived from an EMBL/GenBank/DDBJ whole genome shotgun (WGS) entry which is preliminary data.</text>
</comment>
<evidence type="ECO:0000256" key="2">
    <source>
        <dbReference type="ARBA" id="ARBA00022485"/>
    </source>
</evidence>
<dbReference type="EMBL" id="PPTP01000009">
    <property type="protein sequence ID" value="RDB54436.1"/>
    <property type="molecule type" value="Genomic_DNA"/>
</dbReference>
<dbReference type="AlphaFoldDB" id="A0A369L8C2"/>
<dbReference type="SUPFAM" id="SSF54862">
    <property type="entry name" value="4Fe-4S ferredoxins"/>
    <property type="match status" value="2"/>
</dbReference>
<evidence type="ECO:0000256" key="4">
    <source>
        <dbReference type="ARBA" id="ARBA00023004"/>
    </source>
</evidence>
<feature type="domain" description="4Fe-4S ferredoxin-type" evidence="6">
    <location>
        <begin position="14"/>
        <end position="48"/>
    </location>
</feature>
<keyword evidence="8" id="KW-1185">Reference proteome</keyword>
<dbReference type="PANTHER" id="PTHR24960">
    <property type="entry name" value="PHOTOSYSTEM I IRON-SULFUR CENTER-RELATED"/>
    <property type="match status" value="1"/>
</dbReference>
<dbReference type="PROSITE" id="PS00198">
    <property type="entry name" value="4FE4S_FER_1"/>
    <property type="match status" value="2"/>
</dbReference>
<protein>
    <submittedName>
        <fullName evidence="7">4Fe-4S ferredoxin</fullName>
    </submittedName>
</protein>
<keyword evidence="4" id="KW-0408">Iron</keyword>
<proteinExistence type="predicted"/>
<organism evidence="7 8">
    <name type="scientific">Senegalimassilia anaerobia</name>
    <dbReference type="NCBI Taxonomy" id="1473216"/>
    <lineage>
        <taxon>Bacteria</taxon>
        <taxon>Bacillati</taxon>
        <taxon>Actinomycetota</taxon>
        <taxon>Coriobacteriia</taxon>
        <taxon>Coriobacteriales</taxon>
        <taxon>Coriobacteriaceae</taxon>
        <taxon>Senegalimassilia</taxon>
    </lineage>
</organism>
<evidence type="ECO:0000256" key="3">
    <source>
        <dbReference type="ARBA" id="ARBA00022723"/>
    </source>
</evidence>
<keyword evidence="5" id="KW-0411">Iron-sulfur</keyword>
<evidence type="ECO:0000259" key="6">
    <source>
        <dbReference type="PROSITE" id="PS51379"/>
    </source>
</evidence>
<evidence type="ECO:0000256" key="1">
    <source>
        <dbReference type="ARBA" id="ARBA00001966"/>
    </source>
</evidence>
<evidence type="ECO:0000313" key="8">
    <source>
        <dbReference type="Proteomes" id="UP000253792"/>
    </source>
</evidence>
<sequence length="357" mass="38274">MTETNEQQPFQIPQRILVLRDLCIRTRDADCTRCGKACPKDALSFPEGKPPVIDDVACSLCGICQGTCDAFASTSYTLTQAHADARRAAMGARPAIITCAENVSEQDDLASNVVALPCLAMLPAELWAALMAEGADVQVAIDMERCETCAKAGGPAQALYAERIAQAEEWTQRNVGFAPSLPQAADEGLFAGLANAGADGDRRSLFTDMLSQLKDAASGTMRERTDARLQTLREQNERFAAHQRLDLGNGTQFNKFAPHGRVKRVMGSSRNLLLQALDAQPDMAARVELSLPEIDADACEGCLRCTRACPTGALLPDAQDGTLSLDWRYCIGCGLCESACPRNAITLTTKPVSEAAC</sequence>
<comment type="cofactor">
    <cofactor evidence="1">
        <name>[4Fe-4S] cluster</name>
        <dbReference type="ChEBI" id="CHEBI:49883"/>
    </cofactor>
</comment>
<keyword evidence="3" id="KW-0479">Metal-binding</keyword>
<accession>A0A369L8C2</accession>
<dbReference type="PROSITE" id="PS51379">
    <property type="entry name" value="4FE4S_FER_2"/>
    <property type="match status" value="3"/>
</dbReference>
<keyword evidence="2" id="KW-0004">4Fe-4S</keyword>